<gene>
    <name evidence="1" type="ORF">PXEA_LOCUS23037</name>
</gene>
<reference evidence="1" key="1">
    <citation type="submission" date="2018-11" db="EMBL/GenBank/DDBJ databases">
        <authorList>
            <consortium name="Pathogen Informatics"/>
        </authorList>
    </citation>
    <scope>NUCLEOTIDE SEQUENCE</scope>
</reference>
<name>A0A448X6U7_9PLAT</name>
<comment type="caution">
    <text evidence="1">The sequence shown here is derived from an EMBL/GenBank/DDBJ whole genome shotgun (WGS) entry which is preliminary data.</text>
</comment>
<keyword evidence="2" id="KW-1185">Reference proteome</keyword>
<evidence type="ECO:0000313" key="1">
    <source>
        <dbReference type="EMBL" id="VEL29597.1"/>
    </source>
</evidence>
<proteinExistence type="predicted"/>
<feature type="non-terminal residue" evidence="1">
    <location>
        <position position="1"/>
    </location>
</feature>
<sequence>GQAATRPVGASRCVSVSGRWIDRTAWTESPDRPMLPQSTAEGSLASSELSHCSTLRCLGAGGPAKSRPPDNCPPVAATGGPDFGRSLLEQLISLSISRLKVQAGQSQVQRNNRRIKLQALKYALGHLEACLFSPDPRVDCGLVGGLLDDVGPLMPRPVVGPADQRTLAGRRADAPRRHVGVRRRSEYMARLRRRLELDILTNRGALRERLEVINHTMPRTDEEIATCELARAFGKRLGCQIYARLKCCVDAALQ</sequence>
<dbReference type="AlphaFoldDB" id="A0A448X6U7"/>
<dbReference type="EMBL" id="CAAALY010104606">
    <property type="protein sequence ID" value="VEL29597.1"/>
    <property type="molecule type" value="Genomic_DNA"/>
</dbReference>
<dbReference type="Proteomes" id="UP000784294">
    <property type="component" value="Unassembled WGS sequence"/>
</dbReference>
<organism evidence="1 2">
    <name type="scientific">Protopolystoma xenopodis</name>
    <dbReference type="NCBI Taxonomy" id="117903"/>
    <lineage>
        <taxon>Eukaryota</taxon>
        <taxon>Metazoa</taxon>
        <taxon>Spiralia</taxon>
        <taxon>Lophotrochozoa</taxon>
        <taxon>Platyhelminthes</taxon>
        <taxon>Monogenea</taxon>
        <taxon>Polyopisthocotylea</taxon>
        <taxon>Polystomatidea</taxon>
        <taxon>Polystomatidae</taxon>
        <taxon>Protopolystoma</taxon>
    </lineage>
</organism>
<evidence type="ECO:0000313" key="2">
    <source>
        <dbReference type="Proteomes" id="UP000784294"/>
    </source>
</evidence>
<accession>A0A448X6U7</accession>
<protein>
    <submittedName>
        <fullName evidence="1">Uncharacterized protein</fullName>
    </submittedName>
</protein>